<gene>
    <name evidence="2" type="ORF">Fmac_021558</name>
</gene>
<feature type="compositionally biased region" description="Basic and acidic residues" evidence="1">
    <location>
        <begin position="319"/>
        <end position="339"/>
    </location>
</feature>
<feature type="compositionally biased region" description="Basic and acidic residues" evidence="1">
    <location>
        <begin position="300"/>
        <end position="309"/>
    </location>
</feature>
<accession>A0ABD1LXC1</accession>
<feature type="compositionally biased region" description="Basic and acidic residues" evidence="1">
    <location>
        <begin position="1"/>
        <end position="22"/>
    </location>
</feature>
<dbReference type="EMBL" id="JBGMDY010000007">
    <property type="protein sequence ID" value="KAL2328131.1"/>
    <property type="molecule type" value="Genomic_DNA"/>
</dbReference>
<reference evidence="2 3" key="1">
    <citation type="submission" date="2024-08" db="EMBL/GenBank/DDBJ databases">
        <title>Insights into the chromosomal genome structure of Flemingia macrophylla.</title>
        <authorList>
            <person name="Ding Y."/>
            <person name="Zhao Y."/>
            <person name="Bi W."/>
            <person name="Wu M."/>
            <person name="Zhao G."/>
            <person name="Gong Y."/>
            <person name="Li W."/>
            <person name="Zhang P."/>
        </authorList>
    </citation>
    <scope>NUCLEOTIDE SEQUENCE [LARGE SCALE GENOMIC DNA]</scope>
    <source>
        <strain evidence="2">DYQJB</strain>
        <tissue evidence="2">Leaf</tissue>
    </source>
</reference>
<organism evidence="2 3">
    <name type="scientific">Flemingia macrophylla</name>
    <dbReference type="NCBI Taxonomy" id="520843"/>
    <lineage>
        <taxon>Eukaryota</taxon>
        <taxon>Viridiplantae</taxon>
        <taxon>Streptophyta</taxon>
        <taxon>Embryophyta</taxon>
        <taxon>Tracheophyta</taxon>
        <taxon>Spermatophyta</taxon>
        <taxon>Magnoliopsida</taxon>
        <taxon>eudicotyledons</taxon>
        <taxon>Gunneridae</taxon>
        <taxon>Pentapetalae</taxon>
        <taxon>rosids</taxon>
        <taxon>fabids</taxon>
        <taxon>Fabales</taxon>
        <taxon>Fabaceae</taxon>
        <taxon>Papilionoideae</taxon>
        <taxon>50 kb inversion clade</taxon>
        <taxon>NPAAA clade</taxon>
        <taxon>indigoferoid/millettioid clade</taxon>
        <taxon>Phaseoleae</taxon>
        <taxon>Flemingia</taxon>
    </lineage>
</organism>
<comment type="caution">
    <text evidence="2">The sequence shown here is derived from an EMBL/GenBank/DDBJ whole genome shotgun (WGS) entry which is preliminary data.</text>
</comment>
<name>A0ABD1LXC1_9FABA</name>
<dbReference type="Proteomes" id="UP001603857">
    <property type="component" value="Unassembled WGS sequence"/>
</dbReference>
<feature type="compositionally biased region" description="Basic and acidic residues" evidence="1">
    <location>
        <begin position="113"/>
        <end position="124"/>
    </location>
</feature>
<feature type="compositionally biased region" description="Basic and acidic residues" evidence="1">
    <location>
        <begin position="223"/>
        <end position="280"/>
    </location>
</feature>
<evidence type="ECO:0000313" key="3">
    <source>
        <dbReference type="Proteomes" id="UP001603857"/>
    </source>
</evidence>
<feature type="region of interest" description="Disordered" evidence="1">
    <location>
        <begin position="222"/>
        <end position="342"/>
    </location>
</feature>
<keyword evidence="3" id="KW-1185">Reference proteome</keyword>
<proteinExistence type="predicted"/>
<dbReference type="PANTHER" id="PTHR47877">
    <property type="entry name" value="LATE EMBRYOGENESIS ABUNDANT DOMAIN-CONTAINING PROTEIN / LEA DOMAIN-CONTAINING PROTEIN"/>
    <property type="match status" value="1"/>
</dbReference>
<feature type="compositionally biased region" description="Basic and acidic residues" evidence="1">
    <location>
        <begin position="148"/>
        <end position="195"/>
    </location>
</feature>
<feature type="compositionally biased region" description="Basic and acidic residues" evidence="1">
    <location>
        <begin position="33"/>
        <end position="104"/>
    </location>
</feature>
<feature type="region of interest" description="Disordered" evidence="1">
    <location>
        <begin position="1"/>
        <end position="208"/>
    </location>
</feature>
<dbReference type="AlphaFoldDB" id="A0ABD1LXC1"/>
<protein>
    <submittedName>
        <fullName evidence="2">Uncharacterized protein</fullName>
    </submittedName>
</protein>
<sequence>MASEHMPRRENNREKEKERESGDDGGGVHHVRKFETKGDEKKKGLTEKTELERRTREVKGREWNEEEKQRRPRGKVEAEKARPMEKSREEAKGRENSETKEGRGVEQGGEEQGSGREETGEENKQSSLEEISRYRAEAQQKAINAIEGAKERYDKEKEKESATEASREKATEEATQAKDKGGNDAKHGKGRKETGEENEQLSLEEISKYRAEAQQKAMNAIEGAKERYEREKLAASEASEERDLKENEEATQAKDKKAETRELDTKEYAERDLEAKREAQNQEQGGKWEPGPIGQTIDQVPERTAKADESNIFGGVQERNQREGVGDTSTGEREQKPLGDDIIGESFQGKGDVMTSIGEKLGSAAQTIKKPLDKATEGGREVLGAVGETVVEIGEMVIPTQKVHIEVKELNAIGETIAEIAETTRVIVAGEGEKDLITSDDYDSGKHGDLKLD</sequence>
<evidence type="ECO:0000256" key="1">
    <source>
        <dbReference type="SAM" id="MobiDB-lite"/>
    </source>
</evidence>
<dbReference type="PANTHER" id="PTHR47877:SF3">
    <property type="entry name" value="LATE EMBRYOGENESIS ABUNDANT DOMAIN-CONTAINING PROTEIN _ LEA DOMAIN-CONTAINING PROTEIN"/>
    <property type="match status" value="1"/>
</dbReference>
<evidence type="ECO:0000313" key="2">
    <source>
        <dbReference type="EMBL" id="KAL2328131.1"/>
    </source>
</evidence>